<gene>
    <name evidence="1" type="ORF">H9K75_13550</name>
</gene>
<dbReference type="KEGG" id="daer:H9K75_13550"/>
<accession>A0A7H0GGE6</accession>
<proteinExistence type="predicted"/>
<reference evidence="1 2" key="1">
    <citation type="submission" date="2020-08" db="EMBL/GenBank/DDBJ databases">
        <title>Genome sequence of Diaphorobacter aerolatus KACC 16536T.</title>
        <authorList>
            <person name="Hyun D.-W."/>
            <person name="Bae J.-W."/>
        </authorList>
    </citation>
    <scope>NUCLEOTIDE SEQUENCE [LARGE SCALE GENOMIC DNA]</scope>
    <source>
        <strain evidence="1 2">KACC 16536</strain>
    </source>
</reference>
<organism evidence="1 2">
    <name type="scientific">Diaphorobacter aerolatus</name>
    <dbReference type="NCBI Taxonomy" id="1288495"/>
    <lineage>
        <taxon>Bacteria</taxon>
        <taxon>Pseudomonadati</taxon>
        <taxon>Pseudomonadota</taxon>
        <taxon>Betaproteobacteria</taxon>
        <taxon>Burkholderiales</taxon>
        <taxon>Comamonadaceae</taxon>
        <taxon>Diaphorobacter</taxon>
    </lineage>
</organism>
<evidence type="ECO:0000313" key="1">
    <source>
        <dbReference type="EMBL" id="QNP47362.1"/>
    </source>
</evidence>
<evidence type="ECO:0000313" key="2">
    <source>
        <dbReference type="Proteomes" id="UP000516028"/>
    </source>
</evidence>
<dbReference type="Proteomes" id="UP000516028">
    <property type="component" value="Chromosome"/>
</dbReference>
<dbReference type="RefSeq" id="WP_187723075.1">
    <property type="nucleotide sequence ID" value="NZ_CP060783.1"/>
</dbReference>
<evidence type="ECO:0008006" key="3">
    <source>
        <dbReference type="Google" id="ProtNLM"/>
    </source>
</evidence>
<protein>
    <recommendedName>
        <fullName evidence="3">Transposase</fullName>
    </recommendedName>
</protein>
<keyword evidence="2" id="KW-1185">Reference proteome</keyword>
<name>A0A7H0GGE6_9BURK</name>
<dbReference type="EMBL" id="CP060783">
    <property type="protein sequence ID" value="QNP47362.1"/>
    <property type="molecule type" value="Genomic_DNA"/>
</dbReference>
<dbReference type="AlphaFoldDB" id="A0A7H0GGE6"/>
<sequence>MMFACPATDDFFRSRIDHMIDVRHPLAVLASRMPWQEIEAQVAVCTLALVVLRVL</sequence>